<feature type="compositionally biased region" description="Basic and acidic residues" evidence="1">
    <location>
        <begin position="756"/>
        <end position="775"/>
    </location>
</feature>
<evidence type="ECO:0000313" key="5">
    <source>
        <dbReference type="Proteomes" id="UP000070501"/>
    </source>
</evidence>
<feature type="signal peptide" evidence="3">
    <location>
        <begin position="1"/>
        <end position="21"/>
    </location>
</feature>
<organism evidence="4 5">
    <name type="scientific">Microdochium bolleyi</name>
    <dbReference type="NCBI Taxonomy" id="196109"/>
    <lineage>
        <taxon>Eukaryota</taxon>
        <taxon>Fungi</taxon>
        <taxon>Dikarya</taxon>
        <taxon>Ascomycota</taxon>
        <taxon>Pezizomycotina</taxon>
        <taxon>Sordariomycetes</taxon>
        <taxon>Xylariomycetidae</taxon>
        <taxon>Xylariales</taxon>
        <taxon>Microdochiaceae</taxon>
        <taxon>Microdochium</taxon>
    </lineage>
</organism>
<feature type="compositionally biased region" description="Low complexity" evidence="1">
    <location>
        <begin position="102"/>
        <end position="135"/>
    </location>
</feature>
<protein>
    <recommendedName>
        <fullName evidence="6">Cytochrome b561 domain-containing protein</fullName>
    </recommendedName>
</protein>
<keyword evidence="2" id="KW-0472">Membrane</keyword>
<evidence type="ECO:0008006" key="6">
    <source>
        <dbReference type="Google" id="ProtNLM"/>
    </source>
</evidence>
<accession>A0A136IM91</accession>
<feature type="compositionally biased region" description="Basic and acidic residues" evidence="1">
    <location>
        <begin position="616"/>
        <end position="630"/>
    </location>
</feature>
<dbReference type="AlphaFoldDB" id="A0A136IM91"/>
<feature type="compositionally biased region" description="Polar residues" evidence="1">
    <location>
        <begin position="85"/>
        <end position="101"/>
    </location>
</feature>
<dbReference type="STRING" id="196109.A0A136IM91"/>
<dbReference type="EMBL" id="KQ964271">
    <property type="protein sequence ID" value="KXJ86053.1"/>
    <property type="molecule type" value="Genomic_DNA"/>
</dbReference>
<feature type="transmembrane region" description="Helical" evidence="2">
    <location>
        <begin position="542"/>
        <end position="565"/>
    </location>
</feature>
<reference evidence="5" key="1">
    <citation type="submission" date="2016-02" db="EMBL/GenBank/DDBJ databases">
        <title>Draft genome sequence of Microdochium bolleyi, a fungal endophyte of beachgrass.</title>
        <authorList>
            <consortium name="DOE Joint Genome Institute"/>
            <person name="David A.S."/>
            <person name="May G."/>
            <person name="Haridas S."/>
            <person name="Lim J."/>
            <person name="Wang M."/>
            <person name="Labutti K."/>
            <person name="Lipzen A."/>
            <person name="Barry K."/>
            <person name="Grigoriev I.V."/>
        </authorList>
    </citation>
    <scope>NUCLEOTIDE SEQUENCE [LARGE SCALE GENOMIC DNA]</scope>
    <source>
        <strain evidence="5">J235TASD1</strain>
    </source>
</reference>
<gene>
    <name evidence="4" type="ORF">Micbo1qcDRAFT_209429</name>
</gene>
<feature type="transmembrane region" description="Helical" evidence="2">
    <location>
        <begin position="651"/>
        <end position="671"/>
    </location>
</feature>
<feature type="region of interest" description="Disordered" evidence="1">
    <location>
        <begin position="363"/>
        <end position="403"/>
    </location>
</feature>
<feature type="region of interest" description="Disordered" evidence="1">
    <location>
        <begin position="818"/>
        <end position="860"/>
    </location>
</feature>
<dbReference type="Proteomes" id="UP000070501">
    <property type="component" value="Unassembled WGS sequence"/>
</dbReference>
<feature type="chain" id="PRO_5007292809" description="Cytochrome b561 domain-containing protein" evidence="3">
    <location>
        <begin position="22"/>
        <end position="860"/>
    </location>
</feature>
<feature type="region of interest" description="Disordered" evidence="1">
    <location>
        <begin position="725"/>
        <end position="800"/>
    </location>
</feature>
<proteinExistence type="predicted"/>
<evidence type="ECO:0000256" key="3">
    <source>
        <dbReference type="SAM" id="SignalP"/>
    </source>
</evidence>
<keyword evidence="3" id="KW-0732">Signal</keyword>
<evidence type="ECO:0000256" key="2">
    <source>
        <dbReference type="SAM" id="Phobius"/>
    </source>
</evidence>
<keyword evidence="5" id="KW-1185">Reference proteome</keyword>
<feature type="region of interest" description="Disordered" evidence="1">
    <location>
        <begin position="607"/>
        <end position="646"/>
    </location>
</feature>
<sequence>MMLNGAAVLLATVALACQSLAAEGTPEVSSSLARRNVVEHGLLEVPTTLMPVNEAIRTTSANGFWQTFLSHYDSTTTDDDKTSTAVASLPSQTVSTASTRRPSTTVGQSSSSRSTSPSPTTTATPTANSTSSPPTSLNGLFDTILDAFTCGGQNNLSATFSGLANLIGGLGGDPFFLAAAEGALYGNFTLFEKPAFFFGIGIGDAAIVGLNVTDQAHADGYVTAATAATTVNVTSSPSGAGPTSFNKAAIQLGRGLVNISLPAILASSFSGDFFSGLNMSEFARGGGAGFADGLGVALKPVLGRAMPDIFDVSVDNAAEVYGGQDPRGAGALAYAFAKGLASQVANLGLAVVGIKTEGSGHLLPSEAGNSGEQPQRFIGDGQGGSKGIAATQHTRRQGSTNSGAELIDASKTDELVSGFAQMTVSKLSCNGMGGIWAVALSALSGGRDSAIPSMPDLGGFSLPDIDMVVSSEGNTYEVNLKNISARINGIPMERFIGLLAGHVVIIMFALVGLFPTTLIVSAMQQLSSTTARPLHKDLRLAYWIRLTQVAVVPVLVIVGFALGAASGGSSRHFRTPHGVLGLVLVLLALAHSAFTLLLPQYQSRHHNLHHRGHPSGNDEKLAPHEKRSPPPEESSPEPSSSQQPTATKHHAFTNMLFVLLLMALIFATWVTGLDDLRTISLCLVEVTSLTLVAAVGAILNALCNVAVAAVVGEWWLSRRVASVPSSACGSRDGGDRRITQAPVQAVTGGHRSQVRRAGDGEEKPGRDHEDRDRHPTTLHAARTSSEHRGSSRSRSGSRMVVVHHGRARVIEHKRGDSVDGLGGISDGPVRGRGDEAGHIGVAVTSSRDEDDAGYREKGFI</sequence>
<feature type="region of interest" description="Disordered" evidence="1">
    <location>
        <begin position="75"/>
        <end position="135"/>
    </location>
</feature>
<dbReference type="InParanoid" id="A0A136IM91"/>
<keyword evidence="2" id="KW-1133">Transmembrane helix</keyword>
<feature type="transmembrane region" description="Helical" evidence="2">
    <location>
        <begin position="577"/>
        <end position="598"/>
    </location>
</feature>
<keyword evidence="2" id="KW-0812">Transmembrane</keyword>
<feature type="transmembrane region" description="Helical" evidence="2">
    <location>
        <begin position="495"/>
        <end position="521"/>
    </location>
</feature>
<evidence type="ECO:0000256" key="1">
    <source>
        <dbReference type="SAM" id="MobiDB-lite"/>
    </source>
</evidence>
<name>A0A136IM91_9PEZI</name>
<evidence type="ECO:0000313" key="4">
    <source>
        <dbReference type="EMBL" id="KXJ86053.1"/>
    </source>
</evidence>
<feature type="transmembrane region" description="Helical" evidence="2">
    <location>
        <begin position="691"/>
        <end position="716"/>
    </location>
</feature>
<dbReference type="OrthoDB" id="5148443at2759"/>